<dbReference type="EMBL" id="JBHTCH010000014">
    <property type="protein sequence ID" value="MFC7360649.1"/>
    <property type="molecule type" value="Genomic_DNA"/>
</dbReference>
<dbReference type="PANTHER" id="PTHR43364:SF6">
    <property type="entry name" value="OXIDOREDUCTASE-RELATED"/>
    <property type="match status" value="1"/>
</dbReference>
<dbReference type="InterPro" id="IPR036812">
    <property type="entry name" value="NAD(P)_OxRdtase_dom_sf"/>
</dbReference>
<protein>
    <submittedName>
        <fullName evidence="2">Aldo/keto reductase</fullName>
    </submittedName>
</protein>
<dbReference type="CDD" id="cd19752">
    <property type="entry name" value="AKR_unchar"/>
    <property type="match status" value="1"/>
</dbReference>
<gene>
    <name evidence="2" type="ORF">ACFQO6_10240</name>
</gene>
<accession>A0ABW2N469</accession>
<dbReference type="Proteomes" id="UP001596524">
    <property type="component" value="Unassembled WGS sequence"/>
</dbReference>
<feature type="domain" description="NADP-dependent oxidoreductase" evidence="1">
    <location>
        <begin position="22"/>
        <end position="324"/>
    </location>
</feature>
<comment type="caution">
    <text evidence="2">The sequence shown here is derived from an EMBL/GenBank/DDBJ whole genome shotgun (WGS) entry which is preliminary data.</text>
</comment>
<evidence type="ECO:0000259" key="1">
    <source>
        <dbReference type="Pfam" id="PF00248"/>
    </source>
</evidence>
<dbReference type="InterPro" id="IPR050523">
    <property type="entry name" value="AKR_Detox_Biosynth"/>
</dbReference>
<evidence type="ECO:0000313" key="3">
    <source>
        <dbReference type="Proteomes" id="UP001596524"/>
    </source>
</evidence>
<name>A0ABW2N469_9ACTN</name>
<dbReference type="Pfam" id="PF00248">
    <property type="entry name" value="Aldo_ket_red"/>
    <property type="match status" value="1"/>
</dbReference>
<dbReference type="InterPro" id="IPR023210">
    <property type="entry name" value="NADP_OxRdtase_dom"/>
</dbReference>
<dbReference type="SUPFAM" id="SSF51430">
    <property type="entry name" value="NAD(P)-linked oxidoreductase"/>
    <property type="match status" value="1"/>
</dbReference>
<evidence type="ECO:0000313" key="2">
    <source>
        <dbReference type="EMBL" id="MFC7360649.1"/>
    </source>
</evidence>
<keyword evidence="3" id="KW-1185">Reference proteome</keyword>
<organism evidence="2 3">
    <name type="scientific">Nocardioides astragali</name>
    <dbReference type="NCBI Taxonomy" id="1776736"/>
    <lineage>
        <taxon>Bacteria</taxon>
        <taxon>Bacillati</taxon>
        <taxon>Actinomycetota</taxon>
        <taxon>Actinomycetes</taxon>
        <taxon>Propionibacteriales</taxon>
        <taxon>Nocardioidaceae</taxon>
        <taxon>Nocardioides</taxon>
    </lineage>
</organism>
<sequence length="325" mass="35437">MTHTAQAATLGHDTSIHVPPFCLGVLAFGTTTDEETGFAVLDRYRELGGTFVDTSNNYAFWITGSQGGESEEALGRWLTSRGCRDEMVIATKVGARPTVPGAGLESVEGLSARVIEREVEESLRRLGTDRVDVYYAHVEDRSVPLEETVAAFGACVTRGLVRAVGASNHRTWRVERARALAAQAGVPGWSLIQQRYSYLQPRHDVPLPNGGHTLVTDETLDYVRTEGLGLVAYTPLLMGSYVREDVPLAEAYDHPGTPRRLAAVREVAAELGATPNQVVLAWLLGHDPQVIPLVGVSSVAQLEENFAALDLELDDEHRKRLDEAR</sequence>
<dbReference type="PANTHER" id="PTHR43364">
    <property type="entry name" value="NADH-SPECIFIC METHYLGLYOXAL REDUCTASE-RELATED"/>
    <property type="match status" value="1"/>
</dbReference>
<reference evidence="3" key="1">
    <citation type="journal article" date="2019" name="Int. J. Syst. Evol. Microbiol.">
        <title>The Global Catalogue of Microorganisms (GCM) 10K type strain sequencing project: providing services to taxonomists for standard genome sequencing and annotation.</title>
        <authorList>
            <consortium name="The Broad Institute Genomics Platform"/>
            <consortium name="The Broad Institute Genome Sequencing Center for Infectious Disease"/>
            <person name="Wu L."/>
            <person name="Ma J."/>
        </authorList>
    </citation>
    <scope>NUCLEOTIDE SEQUENCE [LARGE SCALE GENOMIC DNA]</scope>
    <source>
        <strain evidence="3">FCH27</strain>
    </source>
</reference>
<dbReference type="Gene3D" id="3.20.20.100">
    <property type="entry name" value="NADP-dependent oxidoreductase domain"/>
    <property type="match status" value="1"/>
</dbReference>
<dbReference type="RefSeq" id="WP_255888821.1">
    <property type="nucleotide sequence ID" value="NZ_JAFMZM010000001.1"/>
</dbReference>
<proteinExistence type="predicted"/>